<dbReference type="EnsemblMetazoa" id="AARA001034-RA">
    <property type="protein sequence ID" value="AARA001034-PA"/>
    <property type="gene ID" value="AARA001034"/>
</dbReference>
<feature type="region of interest" description="Disordered" evidence="1">
    <location>
        <begin position="707"/>
        <end position="737"/>
    </location>
</feature>
<dbReference type="VEuPathDB" id="VectorBase:AARA001034"/>
<dbReference type="Proteomes" id="UP000075840">
    <property type="component" value="Unassembled WGS sequence"/>
</dbReference>
<reference evidence="2" key="1">
    <citation type="submission" date="2022-08" db="UniProtKB">
        <authorList>
            <consortium name="EnsemblMetazoa"/>
        </authorList>
    </citation>
    <scope>IDENTIFICATION</scope>
    <source>
        <strain evidence="2">Dongola</strain>
    </source>
</reference>
<feature type="region of interest" description="Disordered" evidence="1">
    <location>
        <begin position="267"/>
        <end position="303"/>
    </location>
</feature>
<feature type="compositionally biased region" description="Polar residues" evidence="1">
    <location>
        <begin position="484"/>
        <end position="494"/>
    </location>
</feature>
<dbReference type="GeneID" id="120906613"/>
<dbReference type="KEGG" id="aara:120906613"/>
<feature type="region of interest" description="Disordered" evidence="1">
    <location>
        <begin position="323"/>
        <end position="348"/>
    </location>
</feature>
<evidence type="ECO:0000256" key="1">
    <source>
        <dbReference type="SAM" id="MobiDB-lite"/>
    </source>
</evidence>
<sequence length="998" mass="113586">MNNKPESRPWPVAPKKTIRLRVPGPRGKCFTNRPEWEERMAAKQIKPRPRRKVFRIKEQANMHDSIIQYMRNNAESDESDDDDDSGTLIPGNDVLNSSIASINISGSQKEIGHNSGEAINEIQDCETEPHNQHLAITTASLNPEHAIYTEPGVTDILTQRRGKSTDSVQVRRQNDGPPVPACLASSAEYLDEEMCTVTPFLELFAMSTITSTETDVDTGDEEEMDYRYIRSSFASQTALECWLNEHAQCFEEAKLMASAMGIDRIDDKQPHEDDEQYEDDDTQHDDDERQYVEDPQPTPESKAYQQQVLGRLWALMARNNGPPKDNCKVDDSFDAGNTSASNTDIEDDEIQRKDSEHQYDDDEIHYEDKESQYDDEDKENQYDDNEIHYEDNNNEASEYEEVSQDAADWKAYQKRASRTLSTIYEAQSFEEEYLNQYVCNSLLIHQMKAYEEQKARRILTLLQRMDDPPNEDCEVEHSFYFNNASTSKTGNESYEQYVDDEQRDKEPQAITDGNDDQRHVAHGLCTLLARNNGSPTGDCDSEGCFRENNRSDDDQQYEEDPLPIEHYWYEKDSSTSLNLGSSEADMSTEQTRDSDSNLEEPSEDSFFEFEPEASKSPVCGDAEMSIQPLKYSGGVLSKFVQDIPDTFSIAEIDTDADDVEDKYELTKNGLAKCFVDYWIGKQEHYNIEAKALEKALSVEHVTDKDYETNYSPAPDRNNDCTGAVPRQHAAPKRHVQTDPKDVAVVDVAISHCNNTPKPSFLDCCDVETPCLPKVTYGKNYKRSYKSAKAVRDASDDKQQPKRMLINGHVILVEATDPKWKALPKHQAVKNEQKQPIKAKSKKDATQRRTLHKNATKQTSNKAPYVNDWSSTSFLLSTTSQGRTSKFIDYTTAEKEMDREINSWGYTMNATDYINGLERSRQSQVPMPPTDECARKQRGDDRRLGNFIQNMGVHKFPMGHLPTNKQLIASDPCKEIVAGLRMLSTQNAKDRVDPKPSGF</sequence>
<keyword evidence="3" id="KW-1185">Reference proteome</keyword>
<dbReference type="VEuPathDB" id="VectorBase:AARA21_009571"/>
<feature type="region of interest" description="Disordered" evidence="1">
    <location>
        <begin position="74"/>
        <end position="93"/>
    </location>
</feature>
<name>A0A182HIH4_ANOAR</name>
<feature type="region of interest" description="Disordered" evidence="1">
    <location>
        <begin position="823"/>
        <end position="863"/>
    </location>
</feature>
<protein>
    <submittedName>
        <fullName evidence="2">Uncharacterized protein</fullName>
    </submittedName>
</protein>
<dbReference type="RefSeq" id="XP_040174345.1">
    <property type="nucleotide sequence ID" value="XM_040318411.1"/>
</dbReference>
<feature type="compositionally biased region" description="Acidic residues" evidence="1">
    <location>
        <begin position="75"/>
        <end position="85"/>
    </location>
</feature>
<dbReference type="AlphaFoldDB" id="A0A182HIH4"/>
<feature type="compositionally biased region" description="Polar residues" evidence="1">
    <location>
        <begin position="575"/>
        <end position="589"/>
    </location>
</feature>
<feature type="compositionally biased region" description="Acidic residues" evidence="1">
    <location>
        <begin position="596"/>
        <end position="606"/>
    </location>
</feature>
<organism evidence="2 3">
    <name type="scientific">Anopheles arabiensis</name>
    <name type="common">Mosquito</name>
    <dbReference type="NCBI Taxonomy" id="7173"/>
    <lineage>
        <taxon>Eukaryota</taxon>
        <taxon>Metazoa</taxon>
        <taxon>Ecdysozoa</taxon>
        <taxon>Arthropoda</taxon>
        <taxon>Hexapoda</taxon>
        <taxon>Insecta</taxon>
        <taxon>Pterygota</taxon>
        <taxon>Neoptera</taxon>
        <taxon>Endopterygota</taxon>
        <taxon>Diptera</taxon>
        <taxon>Nematocera</taxon>
        <taxon>Culicoidea</taxon>
        <taxon>Culicidae</taxon>
        <taxon>Anophelinae</taxon>
        <taxon>Anopheles</taxon>
    </lineage>
</organism>
<feature type="region of interest" description="Disordered" evidence="1">
    <location>
        <begin position="575"/>
        <end position="606"/>
    </location>
</feature>
<dbReference type="EMBL" id="APCN01003971">
    <property type="status" value="NOT_ANNOTATED_CDS"/>
    <property type="molecule type" value="Genomic_DNA"/>
</dbReference>
<evidence type="ECO:0000313" key="3">
    <source>
        <dbReference type="Proteomes" id="UP000075840"/>
    </source>
</evidence>
<feature type="region of interest" description="Disordered" evidence="1">
    <location>
        <begin position="484"/>
        <end position="517"/>
    </location>
</feature>
<feature type="compositionally biased region" description="Acidic residues" evidence="1">
    <location>
        <begin position="272"/>
        <end position="285"/>
    </location>
</feature>
<proteinExistence type="predicted"/>
<accession>A0A182HIH4</accession>
<evidence type="ECO:0000313" key="2">
    <source>
        <dbReference type="EnsemblMetazoa" id="AARA001034-PA"/>
    </source>
</evidence>